<sequence>MSQPNYQQGMPGNAPASTVHTYIKPTENGPYVGNQLRFILSIVLASCGGLSFLSIFFPIASSGSRSMGWVTGNYSVSQLSSGAVAFIFLFNIAIVATAIMSIFLTMPWVRLMASITGTSLATTLLVTNILIVAVMPSGHSASTGFGVIIAILAALGIIGCSIALLILGKETPVNGWTVRVGGTPPAPKAPAPQYNAPFGTGTAQGYPQQGYPQQAPRGYQQAPQQGYPQQGYPQQGHPQQGHPQQGYPQQPPRPVAPSVE</sequence>
<feature type="region of interest" description="Disordered" evidence="1">
    <location>
        <begin position="184"/>
        <end position="260"/>
    </location>
</feature>
<feature type="compositionally biased region" description="Low complexity" evidence="1">
    <location>
        <begin position="204"/>
        <end position="248"/>
    </location>
</feature>
<feature type="transmembrane region" description="Helical" evidence="2">
    <location>
        <begin position="111"/>
        <end position="133"/>
    </location>
</feature>
<comment type="caution">
    <text evidence="3">The sequence shown here is derived from an EMBL/GenBank/DDBJ whole genome shotgun (WGS) entry which is preliminary data.</text>
</comment>
<name>A0AAW9HU12_9ACTO</name>
<keyword evidence="2" id="KW-1133">Transmembrane helix</keyword>
<dbReference type="RefSeq" id="WP_320756554.1">
    <property type="nucleotide sequence ID" value="NZ_JAWNGC010000005.1"/>
</dbReference>
<keyword evidence="2" id="KW-0812">Transmembrane</keyword>
<evidence type="ECO:0000256" key="1">
    <source>
        <dbReference type="SAM" id="MobiDB-lite"/>
    </source>
</evidence>
<feature type="transmembrane region" description="Helical" evidence="2">
    <location>
        <begin position="79"/>
        <end position="104"/>
    </location>
</feature>
<feature type="transmembrane region" description="Helical" evidence="2">
    <location>
        <begin position="145"/>
        <end position="167"/>
    </location>
</feature>
<dbReference type="EMBL" id="JAWNGC010000005">
    <property type="protein sequence ID" value="MDY5155124.1"/>
    <property type="molecule type" value="Genomic_DNA"/>
</dbReference>
<dbReference type="Proteomes" id="UP001281731">
    <property type="component" value="Unassembled WGS sequence"/>
</dbReference>
<protein>
    <submittedName>
        <fullName evidence="3">Uncharacterized protein</fullName>
    </submittedName>
</protein>
<feature type="transmembrane region" description="Helical" evidence="2">
    <location>
        <begin position="38"/>
        <end position="59"/>
    </location>
</feature>
<evidence type="ECO:0000256" key="2">
    <source>
        <dbReference type="SAM" id="Phobius"/>
    </source>
</evidence>
<evidence type="ECO:0000313" key="4">
    <source>
        <dbReference type="Proteomes" id="UP001281731"/>
    </source>
</evidence>
<reference evidence="3" key="1">
    <citation type="submission" date="2023-10" db="EMBL/GenBank/DDBJ databases">
        <title>Whole Genome based description of the genera Actinobaculum and Actinotignum reveals a complex phylogenetic relationship within the species included in the genus Actinotignum.</title>
        <authorList>
            <person name="Jensen C.S."/>
            <person name="Dargis R."/>
            <person name="Kemp M."/>
            <person name="Christensen J.J."/>
        </authorList>
    </citation>
    <scope>NUCLEOTIDE SEQUENCE</scope>
    <source>
        <strain evidence="3">SLA_B511</strain>
    </source>
</reference>
<feature type="compositionally biased region" description="Pro residues" evidence="1">
    <location>
        <begin position="249"/>
        <end position="260"/>
    </location>
</feature>
<organism evidence="3 4">
    <name type="scientific">Actinotignum urinale</name>
    <dbReference type="NCBI Taxonomy" id="190146"/>
    <lineage>
        <taxon>Bacteria</taxon>
        <taxon>Bacillati</taxon>
        <taxon>Actinomycetota</taxon>
        <taxon>Actinomycetes</taxon>
        <taxon>Actinomycetales</taxon>
        <taxon>Actinomycetaceae</taxon>
        <taxon>Actinotignum</taxon>
    </lineage>
</organism>
<gene>
    <name evidence="3" type="ORF">R6G80_05215</name>
</gene>
<evidence type="ECO:0000313" key="3">
    <source>
        <dbReference type="EMBL" id="MDY5155124.1"/>
    </source>
</evidence>
<dbReference type="AlphaFoldDB" id="A0AAW9HU12"/>
<keyword evidence="2" id="KW-0472">Membrane</keyword>
<accession>A0AAW9HU12</accession>
<proteinExistence type="predicted"/>